<dbReference type="CDD" id="cd07377">
    <property type="entry name" value="WHTH_GntR"/>
    <property type="match status" value="1"/>
</dbReference>
<organism evidence="5 6">
    <name type="scientific">Advenella alkanexedens</name>
    <dbReference type="NCBI Taxonomy" id="1481665"/>
    <lineage>
        <taxon>Bacteria</taxon>
        <taxon>Pseudomonadati</taxon>
        <taxon>Pseudomonadota</taxon>
        <taxon>Betaproteobacteria</taxon>
        <taxon>Burkholderiales</taxon>
        <taxon>Alcaligenaceae</taxon>
    </lineage>
</organism>
<keyword evidence="2" id="KW-0238">DNA-binding</keyword>
<dbReference type="InterPro" id="IPR000524">
    <property type="entry name" value="Tscrpt_reg_HTH_GntR"/>
</dbReference>
<comment type="caution">
    <text evidence="5">The sequence shown here is derived from an EMBL/GenBank/DDBJ whole genome shotgun (WGS) entry which is preliminary data.</text>
</comment>
<keyword evidence="6" id="KW-1185">Reference proteome</keyword>
<protein>
    <submittedName>
        <fullName evidence="5">GntR family transcriptional regulator</fullName>
    </submittedName>
</protein>
<evidence type="ECO:0000259" key="4">
    <source>
        <dbReference type="PROSITE" id="PS50949"/>
    </source>
</evidence>
<dbReference type="SMART" id="SM00866">
    <property type="entry name" value="UTRA"/>
    <property type="match status" value="1"/>
</dbReference>
<evidence type="ECO:0000256" key="3">
    <source>
        <dbReference type="ARBA" id="ARBA00023163"/>
    </source>
</evidence>
<evidence type="ECO:0000256" key="2">
    <source>
        <dbReference type="ARBA" id="ARBA00023125"/>
    </source>
</evidence>
<proteinExistence type="predicted"/>
<dbReference type="Proteomes" id="UP000722165">
    <property type="component" value="Unassembled WGS sequence"/>
</dbReference>
<dbReference type="Pfam" id="PF00392">
    <property type="entry name" value="GntR"/>
    <property type="match status" value="1"/>
</dbReference>
<keyword evidence="1" id="KW-0805">Transcription regulation</keyword>
<gene>
    <name evidence="5" type="ORF">KU392_10895</name>
</gene>
<evidence type="ECO:0000313" key="6">
    <source>
        <dbReference type="Proteomes" id="UP000722165"/>
    </source>
</evidence>
<name>A0ABS6NQ44_9BURK</name>
<reference evidence="5 6" key="1">
    <citation type="submission" date="2021-06" db="EMBL/GenBank/DDBJ databases">
        <authorList>
            <person name="Lu T."/>
            <person name="Wang Q."/>
            <person name="Han X."/>
        </authorList>
    </citation>
    <scope>NUCLEOTIDE SEQUENCE [LARGE SCALE GENOMIC DNA]</scope>
    <source>
        <strain evidence="5 6">LAM0050</strain>
    </source>
</reference>
<dbReference type="RefSeq" id="WP_217735311.1">
    <property type="nucleotide sequence ID" value="NZ_JAHSPR010000008.1"/>
</dbReference>
<feature type="domain" description="HTH gntR-type" evidence="4">
    <location>
        <begin position="17"/>
        <end position="85"/>
    </location>
</feature>
<evidence type="ECO:0000256" key="1">
    <source>
        <dbReference type="ARBA" id="ARBA00023015"/>
    </source>
</evidence>
<accession>A0ABS6NQ44</accession>
<dbReference type="PROSITE" id="PS50949">
    <property type="entry name" value="HTH_GNTR"/>
    <property type="match status" value="1"/>
</dbReference>
<dbReference type="PANTHER" id="PTHR44846:SF1">
    <property type="entry name" value="MANNOSYL-D-GLYCERATE TRANSPORT_METABOLISM SYSTEM REPRESSOR MNGR-RELATED"/>
    <property type="match status" value="1"/>
</dbReference>
<dbReference type="SMART" id="SM00345">
    <property type="entry name" value="HTH_GNTR"/>
    <property type="match status" value="1"/>
</dbReference>
<dbReference type="EMBL" id="JAHSPR010000008">
    <property type="protein sequence ID" value="MBV4397753.1"/>
    <property type="molecule type" value="Genomic_DNA"/>
</dbReference>
<keyword evidence="3" id="KW-0804">Transcription</keyword>
<dbReference type="InterPro" id="IPR011663">
    <property type="entry name" value="UTRA"/>
</dbReference>
<dbReference type="PANTHER" id="PTHR44846">
    <property type="entry name" value="MANNOSYL-D-GLYCERATE TRANSPORT/METABOLISM SYSTEM REPRESSOR MNGR-RELATED"/>
    <property type="match status" value="1"/>
</dbReference>
<dbReference type="InterPro" id="IPR050679">
    <property type="entry name" value="Bact_HTH_transcr_reg"/>
</dbReference>
<dbReference type="Pfam" id="PF07702">
    <property type="entry name" value="UTRA"/>
    <property type="match status" value="1"/>
</dbReference>
<evidence type="ECO:0000313" key="5">
    <source>
        <dbReference type="EMBL" id="MBV4397753.1"/>
    </source>
</evidence>
<sequence length="257" mass="28898">MYTNHEIDRDAFIRGNQPRYVQLANTLINEITDGKYQIGDLLPTEQDMCVQFGVSRFTVREALKKLVQSGLVTRQPGVGSKVISTQMTTAYSQNIMDISDFYRYATDTSLVIQSSEIITITAEQADMLEGSAGETWLFLIGNRFSEKSELPISYTEIWINPAFRAIKGIMGKRSEAIHSEIEKQFGETVVKVEQTITATSLTKKQANALQVKSGSPSLCIARKYRNRKGELIELSISHHPETRFSYNSVFVKNNIPA</sequence>